<dbReference type="CDD" id="cd00165">
    <property type="entry name" value="S4"/>
    <property type="match status" value="1"/>
</dbReference>
<accession>C3J8K9</accession>
<evidence type="ECO:0000259" key="5">
    <source>
        <dbReference type="SMART" id="SM00363"/>
    </source>
</evidence>
<keyword evidence="2 4" id="KW-0694">RNA-binding</keyword>
<comment type="caution">
    <text evidence="6">The sequence shown here is derived from an EMBL/GenBank/DDBJ whole genome shotgun (WGS) entry which is preliminary data.</text>
</comment>
<dbReference type="RefSeq" id="WP_004332591.1">
    <property type="nucleotide sequence ID" value="NZ_ACNN01000007.1"/>
</dbReference>
<dbReference type="PROSITE" id="PS50889">
    <property type="entry name" value="S4"/>
    <property type="match status" value="1"/>
</dbReference>
<dbReference type="GeneID" id="93365009"/>
<dbReference type="GO" id="GO:0003727">
    <property type="term" value="F:single-stranded RNA binding"/>
    <property type="evidence" value="ECO:0007669"/>
    <property type="project" value="InterPro"/>
</dbReference>
<reference evidence="6 7" key="1">
    <citation type="submission" date="2009-04" db="EMBL/GenBank/DDBJ databases">
        <authorList>
            <person name="Sebastian Y."/>
            <person name="Madupu R."/>
            <person name="Durkin A.S."/>
            <person name="Torralba M."/>
            <person name="Methe B."/>
            <person name="Sutton G.G."/>
            <person name="Strausberg R.L."/>
            <person name="Nelson K.E."/>
        </authorList>
    </citation>
    <scope>NUCLEOTIDE SEQUENCE [LARGE SCALE GENOMIC DNA]</scope>
    <source>
        <strain evidence="7">ATCC 35406 / BCRC 14492 / JCM 8526 / NCTC 13058 / HG 370</strain>
    </source>
</reference>
<evidence type="ECO:0000256" key="3">
    <source>
        <dbReference type="ARBA" id="ARBA00023125"/>
    </source>
</evidence>
<evidence type="ECO:0000313" key="7">
    <source>
        <dbReference type="Proteomes" id="UP000004295"/>
    </source>
</evidence>
<comment type="similarity">
    <text evidence="1">Belongs to the HSP15 family.</text>
</comment>
<dbReference type="InterPro" id="IPR025708">
    <property type="entry name" value="HSP15"/>
</dbReference>
<dbReference type="eggNOG" id="COG1188">
    <property type="taxonomic scope" value="Bacteria"/>
</dbReference>
<dbReference type="EMBL" id="ACNN01000007">
    <property type="protein sequence ID" value="EEN83478.1"/>
    <property type="molecule type" value="Genomic_DNA"/>
</dbReference>
<dbReference type="SMART" id="SM00363">
    <property type="entry name" value="S4"/>
    <property type="match status" value="1"/>
</dbReference>
<protein>
    <submittedName>
        <fullName evidence="6">S4 domain protein</fullName>
    </submittedName>
</protein>
<dbReference type="InterPro" id="IPR036986">
    <property type="entry name" value="S4_RNA-bd_sf"/>
</dbReference>
<name>C3J8K9_POREA</name>
<proteinExistence type="inferred from homology"/>
<evidence type="ECO:0000256" key="1">
    <source>
        <dbReference type="ARBA" id="ARBA00008396"/>
    </source>
</evidence>
<organism evidence="6 7">
    <name type="scientific">Porphyromonas endodontalis (strain ATCC 35406 / DSM 24491 / JCM 8526 / CCUG 16442 / BCRC 14492 / NCTC 13058 / HG 370)</name>
    <name type="common">Bacteroides endodontalis</name>
    <dbReference type="NCBI Taxonomy" id="553175"/>
    <lineage>
        <taxon>Bacteria</taxon>
        <taxon>Pseudomonadati</taxon>
        <taxon>Bacteroidota</taxon>
        <taxon>Bacteroidia</taxon>
        <taxon>Bacteroidales</taxon>
        <taxon>Porphyromonadaceae</taxon>
        <taxon>Porphyromonas</taxon>
    </lineage>
</organism>
<dbReference type="STRING" id="553175.POREN0001_0525"/>
<evidence type="ECO:0000313" key="6">
    <source>
        <dbReference type="EMBL" id="EEN83478.1"/>
    </source>
</evidence>
<dbReference type="Proteomes" id="UP000004295">
    <property type="component" value="Unassembled WGS sequence"/>
</dbReference>
<keyword evidence="3" id="KW-0238">DNA-binding</keyword>
<dbReference type="Pfam" id="PF01479">
    <property type="entry name" value="S4"/>
    <property type="match status" value="1"/>
</dbReference>
<sequence>MAGEVRIDSFLWAVRIFKSRSLASDACKKGRVTINSQSVKPSRLVVAGDVIGVRKAPVTYSFRVLQTARNRMGAKLVPDYILNITPREELEVLELQRISGFIDRAKGEGRPTKKDRRSLDEWQGMNDNFFIDNEDFFSDDFDLDSE</sequence>
<keyword evidence="7" id="KW-1185">Reference proteome</keyword>
<evidence type="ECO:0000256" key="4">
    <source>
        <dbReference type="PROSITE-ProRule" id="PRU00182"/>
    </source>
</evidence>
<dbReference type="Gene3D" id="3.10.290.10">
    <property type="entry name" value="RNA-binding S4 domain"/>
    <property type="match status" value="1"/>
</dbReference>
<dbReference type="GO" id="GO:0034605">
    <property type="term" value="P:cellular response to heat"/>
    <property type="evidence" value="ECO:0007669"/>
    <property type="project" value="InterPro"/>
</dbReference>
<dbReference type="GO" id="GO:0003677">
    <property type="term" value="F:DNA binding"/>
    <property type="evidence" value="ECO:0007669"/>
    <property type="project" value="UniProtKB-KW"/>
</dbReference>
<dbReference type="SUPFAM" id="SSF55174">
    <property type="entry name" value="Alpha-L RNA-binding motif"/>
    <property type="match status" value="1"/>
</dbReference>
<feature type="domain" description="RNA-binding S4" evidence="5">
    <location>
        <begin position="5"/>
        <end position="69"/>
    </location>
</feature>
<evidence type="ECO:0000256" key="2">
    <source>
        <dbReference type="ARBA" id="ARBA00022884"/>
    </source>
</evidence>
<dbReference type="AlphaFoldDB" id="C3J8K9"/>
<dbReference type="InterPro" id="IPR002942">
    <property type="entry name" value="S4_RNA-bd"/>
</dbReference>
<gene>
    <name evidence="6" type="primary">hslR</name>
    <name evidence="6" type="ORF">POREN0001_0525</name>
</gene>
<dbReference type="GO" id="GO:0043023">
    <property type="term" value="F:ribosomal large subunit binding"/>
    <property type="evidence" value="ECO:0007669"/>
    <property type="project" value="InterPro"/>
</dbReference>
<dbReference type="PIRSF" id="PIRSF016821">
    <property type="entry name" value="HSP15"/>
    <property type="match status" value="1"/>
</dbReference>